<dbReference type="Proteomes" id="UP000233606">
    <property type="component" value="Unassembled WGS sequence"/>
</dbReference>
<name>A0ACC9MRG4_9STAP</name>
<gene>
    <name evidence="1" type="ORF">CW682_06675</name>
</gene>
<protein>
    <submittedName>
        <fullName evidence="1">ABC transporter permease</fullName>
    </submittedName>
</protein>
<keyword evidence="2" id="KW-1185">Reference proteome</keyword>
<accession>A0ACC9MRG4</accession>
<comment type="caution">
    <text evidence="1">The sequence shown here is derived from an EMBL/GenBank/DDBJ whole genome shotgun (WGS) entry which is preliminary data.</text>
</comment>
<proteinExistence type="predicted"/>
<evidence type="ECO:0000313" key="1">
    <source>
        <dbReference type="EMBL" id="PKE56359.1"/>
    </source>
</evidence>
<organism evidence="1 2">
    <name type="scientific">Macrococcoides caseolyticum</name>
    <dbReference type="NCBI Taxonomy" id="69966"/>
    <lineage>
        <taxon>Bacteria</taxon>
        <taxon>Bacillati</taxon>
        <taxon>Bacillota</taxon>
        <taxon>Bacilli</taxon>
        <taxon>Bacillales</taxon>
        <taxon>Staphylococcaceae</taxon>
        <taxon>Macrococcoides</taxon>
    </lineage>
</organism>
<dbReference type="EMBL" id="PIWU01000008">
    <property type="protein sequence ID" value="PKE56359.1"/>
    <property type="molecule type" value="Genomic_DNA"/>
</dbReference>
<sequence length="393" mass="46016">MRLYEHLRKYKKIIRNLYFVYIKKWYLLIYLLLLFATIVGVMMVITYTQTKDERFRIGLVDNDQSSETRLILKSIGDGKSIGNNLELKQMTEHKAERLLTQNKLDGYFVLDKGMTDSFYKSGTLSVSVYTYDKSSVRSVVIYQLTDSVYSRLMLSMGGAKSYKVLYPEVSKEEMLEMMTDMLFTGLNRNGAFNEQPVKLYNSYAYYTVSTIFISIYLFYLSLFSVLKMNQEHALLDRLSLLRFSIEKLTFARSVITLFYTICFTVFMLLVSNMMNDKFESYNLQTLITIMVMYLILISGLLFFIDCCFTGMLNILSKTILTLVIVLFSGATIPSIYFKGHSEFLYEQPFSYIFNQLVELLLNNYLIDQPDSLWIYLALIALITFGIWGWRYRR</sequence>
<reference evidence="1" key="1">
    <citation type="submission" date="2017-12" db="EMBL/GenBank/DDBJ databases">
        <title>Genomics of Macrococcus caseolyticus.</title>
        <authorList>
            <person name="MacFadyen A.C."/>
            <person name="Paterson G.K."/>
        </authorList>
    </citation>
    <scope>NUCLEOTIDE SEQUENCE</scope>
    <source>
        <strain evidence="1">5459_5_49</strain>
    </source>
</reference>
<evidence type="ECO:0000313" key="2">
    <source>
        <dbReference type="Proteomes" id="UP000233606"/>
    </source>
</evidence>